<comment type="caution">
    <text evidence="2">The sequence shown here is derived from an EMBL/GenBank/DDBJ whole genome shotgun (WGS) entry which is preliminary data.</text>
</comment>
<reference evidence="2 3" key="1">
    <citation type="submission" date="2019-02" db="EMBL/GenBank/DDBJ databases">
        <title>Draft genome sequences of novel Actinobacteria.</title>
        <authorList>
            <person name="Sahin N."/>
            <person name="Ay H."/>
            <person name="Saygin H."/>
        </authorList>
    </citation>
    <scope>NUCLEOTIDE SEQUENCE [LARGE SCALE GENOMIC DNA]</scope>
    <source>
        <strain evidence="2 3">8K307</strain>
    </source>
</reference>
<proteinExistence type="predicted"/>
<evidence type="ECO:0000313" key="3">
    <source>
        <dbReference type="Proteomes" id="UP000295217"/>
    </source>
</evidence>
<evidence type="ECO:0000313" key="2">
    <source>
        <dbReference type="EMBL" id="TDD72995.1"/>
    </source>
</evidence>
<feature type="chain" id="PRO_5039730066" evidence="1">
    <location>
        <begin position="26"/>
        <end position="199"/>
    </location>
</feature>
<name>A0A4R5AM16_9ACTN</name>
<keyword evidence="3" id="KW-1185">Reference proteome</keyword>
<dbReference type="AlphaFoldDB" id="A0A4R5AM16"/>
<keyword evidence="1" id="KW-0732">Signal</keyword>
<sequence length="199" mass="21611">MRSRRWWRVLPAALLVALSVGCAGQQDDVTAAPSPEPPSWQERVLPDERTTIRPSPEVAAATELVLQVFADPSRDAIWAKYHYTDGGDGVVVNLVAGWENTVVGPEIRRVIATAPAPVEVREVEHSHDDLMQPVFDLFGEEPRSFAGASMTTASVDAERNALVVGLTRVDEESVAAVTELFGPDVYVRQGVQATLAPAW</sequence>
<dbReference type="PROSITE" id="PS51257">
    <property type="entry name" value="PROKAR_LIPOPROTEIN"/>
    <property type="match status" value="1"/>
</dbReference>
<protein>
    <submittedName>
        <fullName evidence="2">Uncharacterized protein</fullName>
    </submittedName>
</protein>
<accession>A0A4R5AM16</accession>
<evidence type="ECO:0000256" key="1">
    <source>
        <dbReference type="SAM" id="SignalP"/>
    </source>
</evidence>
<organism evidence="2 3">
    <name type="scientific">Jiangella aurantiaca</name>
    <dbReference type="NCBI Taxonomy" id="2530373"/>
    <lineage>
        <taxon>Bacteria</taxon>
        <taxon>Bacillati</taxon>
        <taxon>Actinomycetota</taxon>
        <taxon>Actinomycetes</taxon>
        <taxon>Jiangellales</taxon>
        <taxon>Jiangellaceae</taxon>
        <taxon>Jiangella</taxon>
    </lineage>
</organism>
<dbReference type="RefSeq" id="WP_132101070.1">
    <property type="nucleotide sequence ID" value="NZ_SMLB01000001.1"/>
</dbReference>
<dbReference type="OrthoDB" id="5194719at2"/>
<feature type="signal peptide" evidence="1">
    <location>
        <begin position="1"/>
        <end position="25"/>
    </location>
</feature>
<dbReference type="EMBL" id="SMLB01000001">
    <property type="protein sequence ID" value="TDD72995.1"/>
    <property type="molecule type" value="Genomic_DNA"/>
</dbReference>
<gene>
    <name evidence="2" type="ORF">E1262_00430</name>
</gene>
<dbReference type="Proteomes" id="UP000295217">
    <property type="component" value="Unassembled WGS sequence"/>
</dbReference>